<dbReference type="SUPFAM" id="SSF82199">
    <property type="entry name" value="SET domain"/>
    <property type="match status" value="1"/>
</dbReference>
<accession>A0AAV9PG12</accession>
<evidence type="ECO:0000259" key="1">
    <source>
        <dbReference type="PROSITE" id="PS50280"/>
    </source>
</evidence>
<name>A0AAV9PG12_9PEZI</name>
<dbReference type="InterPro" id="IPR046341">
    <property type="entry name" value="SET_dom_sf"/>
</dbReference>
<dbReference type="GeneID" id="89925815"/>
<protein>
    <recommendedName>
        <fullName evidence="1">SET domain-containing protein</fullName>
    </recommendedName>
</protein>
<proteinExistence type="predicted"/>
<sequence length="167" mass="18868">MSTPTATEVKLDRFPHLYIKLDTPKGRGVFSNTPVPPGTILDICPVLLLSPAETVHHIAHTTMNHYTYNWPLRTTKNTPSSNAKTQAVVLGLGSMFNHSRSHQNVVWERDLERQVIVYRTSRWVEEGEELCISYGDRLTFEDAEERADGVQSDEDEVLDKIDLGAFS</sequence>
<dbReference type="CDD" id="cd10540">
    <property type="entry name" value="SET_SpSet7-like"/>
    <property type="match status" value="1"/>
</dbReference>
<evidence type="ECO:0000313" key="3">
    <source>
        <dbReference type="Proteomes" id="UP001337655"/>
    </source>
</evidence>
<keyword evidence="3" id="KW-1185">Reference proteome</keyword>
<reference evidence="2 3" key="1">
    <citation type="submission" date="2023-08" db="EMBL/GenBank/DDBJ databases">
        <title>Black Yeasts Isolated from many extreme environments.</title>
        <authorList>
            <person name="Coleine C."/>
            <person name="Stajich J.E."/>
            <person name="Selbmann L."/>
        </authorList>
    </citation>
    <scope>NUCLEOTIDE SEQUENCE [LARGE SCALE GENOMIC DNA]</scope>
    <source>
        <strain evidence="2 3">CCFEE 5935</strain>
    </source>
</reference>
<dbReference type="Pfam" id="PF00856">
    <property type="entry name" value="SET"/>
    <property type="match status" value="1"/>
</dbReference>
<dbReference type="PROSITE" id="PS50280">
    <property type="entry name" value="SET"/>
    <property type="match status" value="1"/>
</dbReference>
<dbReference type="Gene3D" id="2.170.270.10">
    <property type="entry name" value="SET domain"/>
    <property type="match status" value="1"/>
</dbReference>
<dbReference type="SMART" id="SM00317">
    <property type="entry name" value="SET"/>
    <property type="match status" value="1"/>
</dbReference>
<gene>
    <name evidence="2" type="ORF">LTR77_004469</name>
</gene>
<dbReference type="RefSeq" id="XP_064660353.1">
    <property type="nucleotide sequence ID" value="XM_064801723.1"/>
</dbReference>
<dbReference type="Proteomes" id="UP001337655">
    <property type="component" value="Unassembled WGS sequence"/>
</dbReference>
<comment type="caution">
    <text evidence="2">The sequence shown here is derived from an EMBL/GenBank/DDBJ whole genome shotgun (WGS) entry which is preliminary data.</text>
</comment>
<organism evidence="2 3">
    <name type="scientific">Saxophila tyrrhenica</name>
    <dbReference type="NCBI Taxonomy" id="1690608"/>
    <lineage>
        <taxon>Eukaryota</taxon>
        <taxon>Fungi</taxon>
        <taxon>Dikarya</taxon>
        <taxon>Ascomycota</taxon>
        <taxon>Pezizomycotina</taxon>
        <taxon>Dothideomycetes</taxon>
        <taxon>Dothideomycetidae</taxon>
        <taxon>Mycosphaerellales</taxon>
        <taxon>Extremaceae</taxon>
        <taxon>Saxophila</taxon>
    </lineage>
</organism>
<feature type="domain" description="SET" evidence="1">
    <location>
        <begin position="7"/>
        <end position="135"/>
    </location>
</feature>
<dbReference type="InterPro" id="IPR001214">
    <property type="entry name" value="SET_dom"/>
</dbReference>
<dbReference type="AlphaFoldDB" id="A0AAV9PG12"/>
<dbReference type="EMBL" id="JAVRRT010000006">
    <property type="protein sequence ID" value="KAK5171325.1"/>
    <property type="molecule type" value="Genomic_DNA"/>
</dbReference>
<evidence type="ECO:0000313" key="2">
    <source>
        <dbReference type="EMBL" id="KAK5171325.1"/>
    </source>
</evidence>